<proteinExistence type="predicted"/>
<dbReference type="AlphaFoldDB" id="A0A816YK47"/>
<dbReference type="EMBL" id="HG994361">
    <property type="protein sequence ID" value="CAF2163172.1"/>
    <property type="molecule type" value="Genomic_DNA"/>
</dbReference>
<organism evidence="1">
    <name type="scientific">Brassica napus</name>
    <name type="common">Rape</name>
    <dbReference type="NCBI Taxonomy" id="3708"/>
    <lineage>
        <taxon>Eukaryota</taxon>
        <taxon>Viridiplantae</taxon>
        <taxon>Streptophyta</taxon>
        <taxon>Embryophyta</taxon>
        <taxon>Tracheophyta</taxon>
        <taxon>Spermatophyta</taxon>
        <taxon>Magnoliopsida</taxon>
        <taxon>eudicotyledons</taxon>
        <taxon>Gunneridae</taxon>
        <taxon>Pentapetalae</taxon>
        <taxon>rosids</taxon>
        <taxon>malvids</taxon>
        <taxon>Brassicales</taxon>
        <taxon>Brassicaceae</taxon>
        <taxon>Brassiceae</taxon>
        <taxon>Brassica</taxon>
    </lineage>
</organism>
<sequence length="55" mass="6280">MLCTKNLLSCQIRSKQLISVKYDFNSITIRKAEDSPETGIVDVPYGLSLVYAYFF</sequence>
<name>A0A816YK47_BRANA</name>
<gene>
    <name evidence="1" type="ORF">DARMORV10_A07P16270.1</name>
</gene>
<dbReference type="Proteomes" id="UP001295469">
    <property type="component" value="Chromosome A07"/>
</dbReference>
<accession>A0A816YK47</accession>
<protein>
    <submittedName>
        <fullName evidence="1">(rape) hypothetical protein</fullName>
    </submittedName>
</protein>
<reference evidence="1" key="1">
    <citation type="submission" date="2021-01" db="EMBL/GenBank/DDBJ databases">
        <authorList>
            <consortium name="Genoscope - CEA"/>
            <person name="William W."/>
        </authorList>
    </citation>
    <scope>NUCLEOTIDE SEQUENCE</scope>
</reference>
<evidence type="ECO:0000313" key="1">
    <source>
        <dbReference type="EMBL" id="CAF2163172.1"/>
    </source>
</evidence>
<dbReference type="Gramene" id="CDY01399">
    <property type="protein sequence ID" value="CDY01399"/>
    <property type="gene ID" value="GSBRNA2T00112386001"/>
</dbReference>